<dbReference type="eggNOG" id="ENOG5033U62">
    <property type="taxonomic scope" value="Bacteria"/>
</dbReference>
<keyword evidence="1" id="KW-1133">Transmembrane helix</keyword>
<dbReference type="EMBL" id="CCEJ010000004">
    <property type="protein sequence ID" value="CDR33877.1"/>
    <property type="molecule type" value="Genomic_DNA"/>
</dbReference>
<dbReference type="RefSeq" id="WP_154017634.1">
    <property type="nucleotide sequence ID" value="NZ_CCEJ010000004.1"/>
</dbReference>
<evidence type="ECO:0000256" key="1">
    <source>
        <dbReference type="SAM" id="Phobius"/>
    </source>
</evidence>
<name>A0A090CYT6_9BACT</name>
<comment type="caution">
    <text evidence="2">The sequence shown here is derived from an EMBL/GenBank/DDBJ whole genome shotgun (WGS) entry which is preliminary data.</text>
</comment>
<keyword evidence="3" id="KW-1185">Reference proteome</keyword>
<reference evidence="2" key="1">
    <citation type="submission" date="2013-12" db="EMBL/GenBank/DDBJ databases">
        <authorList>
            <person name="Linke B."/>
        </authorList>
    </citation>
    <scope>NUCLEOTIDE SEQUENCE [LARGE SCALE GENOMIC DNA]</scope>
    <source>
        <strain evidence="2">CRIB-18</strain>
    </source>
</reference>
<dbReference type="STRING" id="1437425.CSEC_1051"/>
<sequence length="653" mass="76543">MAIPTFSFRSLFEAMNNCRSIAEIQISEEKGIEVLDNPNYSKETIRLFGLSKARNEKVKALRKKTFFLFKSIVQKEITDIQINSGIQPLLHEIEQTSHLNSPLTSLFVRNCYKQVIQASLTGIRKIAASAQENNRVIWSLKKQSFKIERGTLFKKSQATIRNENRTAWKRLKEQFYIEWGKKRVKNALFQTGFTKTKLALTTDKINNLVLSISEFHHQYLLISWERLKKVLKQEIPFTEVPLFEKRKLQNEFIAFEDKKLLARLKKRFRPFLDQSFRELPSKEQTLIQSIVFFNARELELAFQGKRLEGILDGGQTTLKNFFFRNIYSLSRERLQLYEILFTAKDSIPEEQLEIFYDEILVKALVKKIEEQHYIPTPWSTEEGKTIFYEIKKRILTNRSKLAYFLTSIEPLLKDLLVYRSTSSAPSTPDSLATLLSDLFPKGPGYFYHRAGEIEEREIFFYSKKILKLIGHSLGGCHVMLALLHRLLLNDLPLKNYELRTFDSPKIEKECCLSFAALLEKFPEFKELISINHYLSKGDFVPKSGVALLGEFVPEKHLKEFIVTKLKPSHPTNSALISKHPHNRHFYRFQLGKDFVEKEVPFKAEKRMRLHLIEIIRRIVGVILFPILFIIWRIKRFFSVYKPPIHLQTNRLPV</sequence>
<accession>A0A090CYT6</accession>
<proteinExistence type="predicted"/>
<dbReference type="OrthoDB" id="20518at2"/>
<gene>
    <name evidence="2" type="ORF">CSEC_1051</name>
</gene>
<organism evidence="2 3">
    <name type="scientific">Candidatus Criblamydia sequanensis CRIB-18</name>
    <dbReference type="NCBI Taxonomy" id="1437425"/>
    <lineage>
        <taxon>Bacteria</taxon>
        <taxon>Pseudomonadati</taxon>
        <taxon>Chlamydiota</taxon>
        <taxon>Chlamydiia</taxon>
        <taxon>Parachlamydiales</taxon>
        <taxon>Candidatus Criblamydiaceae</taxon>
        <taxon>Candidatus Criblamydia</taxon>
    </lineage>
</organism>
<feature type="transmembrane region" description="Helical" evidence="1">
    <location>
        <begin position="614"/>
        <end position="633"/>
    </location>
</feature>
<evidence type="ECO:0000313" key="2">
    <source>
        <dbReference type="EMBL" id="CDR33877.1"/>
    </source>
</evidence>
<keyword evidence="1" id="KW-0472">Membrane</keyword>
<reference evidence="2" key="2">
    <citation type="submission" date="2014-09" db="EMBL/GenBank/DDBJ databases">
        <title>Criblamydia sequanensis harbors a mega-plasmid encoding arsenite resistance.</title>
        <authorList>
            <person name="Bertelli C."/>
            <person name="Goesmann A."/>
            <person name="Greub G."/>
        </authorList>
    </citation>
    <scope>NUCLEOTIDE SEQUENCE [LARGE SCALE GENOMIC DNA]</scope>
    <source>
        <strain evidence="2">CRIB-18</strain>
    </source>
</reference>
<dbReference type="AlphaFoldDB" id="A0A090CYT6"/>
<evidence type="ECO:0000313" key="3">
    <source>
        <dbReference type="Proteomes" id="UP000031552"/>
    </source>
</evidence>
<keyword evidence="1" id="KW-0812">Transmembrane</keyword>
<dbReference type="Proteomes" id="UP000031552">
    <property type="component" value="Unassembled WGS sequence"/>
</dbReference>
<protein>
    <submittedName>
        <fullName evidence="2">Conserved putative membrane protein</fullName>
    </submittedName>
</protein>